<keyword evidence="3 5" id="KW-1133">Transmembrane helix</keyword>
<feature type="domain" description="MARVEL" evidence="6">
    <location>
        <begin position="11"/>
        <end position="145"/>
    </location>
</feature>
<evidence type="ECO:0000256" key="4">
    <source>
        <dbReference type="ARBA" id="ARBA00023136"/>
    </source>
</evidence>
<feature type="transmembrane region" description="Helical" evidence="5">
    <location>
        <begin position="84"/>
        <end position="104"/>
    </location>
</feature>
<evidence type="ECO:0000256" key="3">
    <source>
        <dbReference type="ARBA" id="ARBA00022989"/>
    </source>
</evidence>
<dbReference type="GO" id="GO:0016020">
    <property type="term" value="C:membrane"/>
    <property type="evidence" value="ECO:0007669"/>
    <property type="project" value="UniProtKB-SubCell"/>
</dbReference>
<keyword evidence="2 5" id="KW-0812">Transmembrane</keyword>
<protein>
    <recommendedName>
        <fullName evidence="6">MARVEL domain-containing protein</fullName>
    </recommendedName>
</protein>
<comment type="caution">
    <text evidence="7">The sequence shown here is derived from an EMBL/GenBank/DDBJ whole genome shotgun (WGS) entry which is preliminary data.</text>
</comment>
<dbReference type="AlphaFoldDB" id="A0A8H6S854"/>
<dbReference type="OrthoDB" id="2117453at2759"/>
<dbReference type="Pfam" id="PF01284">
    <property type="entry name" value="MARVEL"/>
    <property type="match status" value="1"/>
</dbReference>
<dbReference type="Proteomes" id="UP000613580">
    <property type="component" value="Unassembled WGS sequence"/>
</dbReference>
<dbReference type="EMBL" id="JACAZE010000020">
    <property type="protein sequence ID" value="KAF7293891.1"/>
    <property type="molecule type" value="Genomic_DNA"/>
</dbReference>
<feature type="transmembrane region" description="Helical" evidence="5">
    <location>
        <begin position="132"/>
        <end position="153"/>
    </location>
</feature>
<dbReference type="InterPro" id="IPR008253">
    <property type="entry name" value="Marvel"/>
</dbReference>
<evidence type="ECO:0000313" key="8">
    <source>
        <dbReference type="Proteomes" id="UP000613580"/>
    </source>
</evidence>
<reference evidence="7" key="1">
    <citation type="submission" date="2020-05" db="EMBL/GenBank/DDBJ databases">
        <title>Mycena genomes resolve the evolution of fungal bioluminescence.</title>
        <authorList>
            <person name="Tsai I.J."/>
        </authorList>
    </citation>
    <scope>NUCLEOTIDE SEQUENCE</scope>
    <source>
        <strain evidence="7">110903Hualien_Pintung</strain>
    </source>
</reference>
<organism evidence="7 8">
    <name type="scientific">Mycena chlorophos</name>
    <name type="common">Agaric fungus</name>
    <name type="synonym">Agaricus chlorophos</name>
    <dbReference type="NCBI Taxonomy" id="658473"/>
    <lineage>
        <taxon>Eukaryota</taxon>
        <taxon>Fungi</taxon>
        <taxon>Dikarya</taxon>
        <taxon>Basidiomycota</taxon>
        <taxon>Agaricomycotina</taxon>
        <taxon>Agaricomycetes</taxon>
        <taxon>Agaricomycetidae</taxon>
        <taxon>Agaricales</taxon>
        <taxon>Marasmiineae</taxon>
        <taxon>Mycenaceae</taxon>
        <taxon>Mycena</taxon>
    </lineage>
</organism>
<name>A0A8H6S854_MYCCL</name>
<proteinExistence type="predicted"/>
<comment type="subcellular location">
    <subcellularLocation>
        <location evidence="1">Membrane</location>
        <topology evidence="1">Multi-pass membrane protein</topology>
    </subcellularLocation>
</comment>
<evidence type="ECO:0000256" key="2">
    <source>
        <dbReference type="ARBA" id="ARBA00022692"/>
    </source>
</evidence>
<evidence type="ECO:0000256" key="1">
    <source>
        <dbReference type="ARBA" id="ARBA00004141"/>
    </source>
</evidence>
<evidence type="ECO:0000259" key="6">
    <source>
        <dbReference type="Pfam" id="PF01284"/>
    </source>
</evidence>
<sequence>MGYDNHVRRGHPVTFGLIILFGIIELSLSAWLVSKFNKHHNYSSFTERDRVRFTLFASIWTVVFSALMLILFAHSATGSVLTSVLAHLVFLGFTWLIWTAAAAAVTEMLGGGLNCKLQDAFVYCNQLNALEAFAWLEWIMVTFAIIVVLIRGISAARRGDGYRGGLVSHTV</sequence>
<keyword evidence="8" id="KW-1185">Reference proteome</keyword>
<evidence type="ECO:0000313" key="7">
    <source>
        <dbReference type="EMBL" id="KAF7293891.1"/>
    </source>
</evidence>
<gene>
    <name evidence="7" type="ORF">HMN09_01185200</name>
</gene>
<evidence type="ECO:0000256" key="5">
    <source>
        <dbReference type="SAM" id="Phobius"/>
    </source>
</evidence>
<accession>A0A8H6S854</accession>
<feature type="transmembrane region" description="Helical" evidence="5">
    <location>
        <begin position="12"/>
        <end position="33"/>
    </location>
</feature>
<keyword evidence="4 5" id="KW-0472">Membrane</keyword>
<feature type="transmembrane region" description="Helical" evidence="5">
    <location>
        <begin position="53"/>
        <end position="72"/>
    </location>
</feature>